<keyword evidence="6" id="KW-0560">Oxidoreductase</keyword>
<comment type="pathway">
    <text evidence="12">Steroid metabolism; cholesterol degradation.</text>
</comment>
<evidence type="ECO:0000256" key="1">
    <source>
        <dbReference type="ARBA" id="ARBA00001974"/>
    </source>
</evidence>
<gene>
    <name evidence="19" type="ORF">C8A00DRAFT_40437</name>
</gene>
<feature type="compositionally biased region" description="Low complexity" evidence="16">
    <location>
        <begin position="47"/>
        <end position="70"/>
    </location>
</feature>
<reference evidence="19" key="2">
    <citation type="submission" date="2023-05" db="EMBL/GenBank/DDBJ databases">
        <authorList>
            <consortium name="Lawrence Berkeley National Laboratory"/>
            <person name="Steindorff A."/>
            <person name="Hensen N."/>
            <person name="Bonometti L."/>
            <person name="Westerberg I."/>
            <person name="Brannstrom I.O."/>
            <person name="Guillou S."/>
            <person name="Cros-Aarteil S."/>
            <person name="Calhoun S."/>
            <person name="Haridas S."/>
            <person name="Kuo A."/>
            <person name="Mondo S."/>
            <person name="Pangilinan J."/>
            <person name="Riley R."/>
            <person name="Labutti K."/>
            <person name="Andreopoulos B."/>
            <person name="Lipzen A."/>
            <person name="Chen C."/>
            <person name="Yanf M."/>
            <person name="Daum C."/>
            <person name="Ng V."/>
            <person name="Clum A."/>
            <person name="Ohm R."/>
            <person name="Martin F."/>
            <person name="Silar P."/>
            <person name="Natvig D."/>
            <person name="Lalanne C."/>
            <person name="Gautier V."/>
            <person name="Ament-Velasquez S.L."/>
            <person name="Kruys A."/>
            <person name="Hutchinson M.I."/>
            <person name="Powell A.J."/>
            <person name="Barry K."/>
            <person name="Miller A.N."/>
            <person name="Grigoriev I.V."/>
            <person name="Debuchy R."/>
            <person name="Gladieux P."/>
            <person name="Thoren M.H."/>
            <person name="Johannesson H."/>
        </authorList>
    </citation>
    <scope>NUCLEOTIDE SEQUENCE</scope>
    <source>
        <strain evidence="19">CBS 538.74</strain>
    </source>
</reference>
<evidence type="ECO:0000256" key="2">
    <source>
        <dbReference type="ARBA" id="ARBA00010790"/>
    </source>
</evidence>
<dbReference type="InterPro" id="IPR052542">
    <property type="entry name" value="Cholesterol_Oxidase"/>
</dbReference>
<dbReference type="PANTHER" id="PTHR47470">
    <property type="entry name" value="CHOLESTEROL OXIDASE"/>
    <property type="match status" value="1"/>
</dbReference>
<dbReference type="InterPro" id="IPR000172">
    <property type="entry name" value="GMC_OxRdtase_N"/>
</dbReference>
<dbReference type="EMBL" id="MU856854">
    <property type="protein sequence ID" value="KAK4157214.1"/>
    <property type="molecule type" value="Genomic_DNA"/>
</dbReference>
<dbReference type="EC" id="1.1.3.6" evidence="13"/>
<keyword evidence="20" id="KW-1185">Reference proteome</keyword>
<name>A0AAN6VT84_9PEZI</name>
<dbReference type="GO" id="GO:0004769">
    <property type="term" value="F:steroid Delta-isomerase activity"/>
    <property type="evidence" value="ECO:0007669"/>
    <property type="project" value="UniProtKB-EC"/>
</dbReference>
<feature type="domain" description="Glucose-methanol-choline oxidoreductase C-terminal" evidence="18">
    <location>
        <begin position="660"/>
        <end position="722"/>
    </location>
</feature>
<sequence length="1414" mass="155715">MDKSSTYNPSGSLQVNGPLSPPLTPALNGNGNAIGIMDGNPFHNARPVSPDPSVSSNSGSSSSPSTRPASTLTEATSPPHSQAPSSPDLSRNRHTRPLPAFAIHDDEHEHEQEHEYHHQHHQHRSSSPQPSPRHHQPLPNNKARGTTTYTDGRQEEAQAFPRLSKPVELLRSAYDVVVIGSGYGGGVAASRMARTGQQSVCVLERGREKWPGEYPAGSSLASVKELHYSGTLSPGWVKGPAVEGGDPTGLFHLVMGRGQSAVVGNGLGGTSLINANVFMEADKETLAMKAWPSEIRENVDDLDRYYEKVADVLEPEEYPAEWPELPKAKLLQKQAELLGLGHKFKKVRQTTRFINGPNSCGVEMSPSSLTGQDTTGVNDGSKNSTLVTYVADAWNWGAEIFCECEVRYIEKVKNDEGYRVYFAWHGRNRGLFKANLHGDLMWVHAKKAVFLGAGSIASTEILLRSKAMGLEMSDMVGQNMSGNGDMLAFGYNTDEKANAVGRESPSPYNPIGPTITSVIDCREGNDNPLDGFVIEEGAIPHALAHLFQAMLDLMPGKKEAKDETLAERTQAALARYGSRFLGPYFKNGAVERTQVYLVMSHDSNQAVLSLKDDKPMLEFLGVSRSHHVKKLNKLLERATEAVGGTLVQSPFYELLGQQITVHPIGGACMARDNTGWTGVTNHIGQVFTGRGAETYDGLVVTDGAVIPTALGANPFATIAALAERSVEAYCASKGLTISQERNDILNLLGEPQHAPKRRRERQKQREHAKVMEEQESISVANKVIRTARDVCASGIGFTEVMSGFVHHDRNLVEDNRETYELAHRVAKSLCESARFFLSVQAFNTQELINHSQHRGMLTGTFVCPAIPGSPFMVQRGEFNLFILNNKAPGTRNLTYDFDMTGINGRKLHFHGYKVVDSSVALAPFQFWRATSTLYVTVSEHVPGMCADLDDEDAWRQGAVIAKGIMHIQPADFFSQINTMSPTGSNLIKKAVSAASFLTYFTRKSLSLFLSPLTSLQYPTKTFSGFINHTPPTRSVDIVAVDGVCSRMHIWEPTQIPGNDPKNIRNLFMIPGASVDHQIFALPTIPYNAVNYFTRAGYRVFVTVHRISQLMMAGNLWTTYDARHDLRACLEHIRSTHGTAKIYTIAHCMGSVAFASGLLDGTIPSAWILGITCSQVFMNPIWSPTNMAKVIAGNGPIPPPLDKLYSLFAGSWFSCSTSHNDTLVQHALNQLLRLYPQARREMCNNAACHRTSLVFGRCWNHANLNEATHRQIDRFFGGVNMTLLNLLMKMGYEGHAMANAPHYTPLTTPENVERLRGVPILLFVGRDNAVLSAEATERTYETLCDAFGGDGGGDYKRKVVPGYGHLDGWMGRNAWKDVYPFVREEVDRVTRGEDYRFEEPADRFRDMVRGGELLY</sequence>
<dbReference type="Gene3D" id="3.40.50.1820">
    <property type="entry name" value="alpha/beta hydrolase"/>
    <property type="match status" value="1"/>
</dbReference>
<dbReference type="Proteomes" id="UP001302745">
    <property type="component" value="Unassembled WGS sequence"/>
</dbReference>
<evidence type="ECO:0000256" key="10">
    <source>
        <dbReference type="ARBA" id="ARBA00023235"/>
    </source>
</evidence>
<evidence type="ECO:0000259" key="17">
    <source>
        <dbReference type="Pfam" id="PF00732"/>
    </source>
</evidence>
<feature type="region of interest" description="Disordered" evidence="16">
    <location>
        <begin position="750"/>
        <end position="772"/>
    </location>
</feature>
<evidence type="ECO:0000313" key="20">
    <source>
        <dbReference type="Proteomes" id="UP001302745"/>
    </source>
</evidence>
<keyword evidence="5" id="KW-0274">FAD</keyword>
<dbReference type="PANTHER" id="PTHR47470:SF1">
    <property type="entry name" value="FAD-DEPENDENT OXIDOREDUCTASE 2 FAD BINDING DOMAIN-CONTAINING PROTEIN"/>
    <property type="match status" value="1"/>
</dbReference>
<dbReference type="Pfam" id="PF05199">
    <property type="entry name" value="GMC_oxred_C"/>
    <property type="match status" value="1"/>
</dbReference>
<dbReference type="GO" id="GO:0050660">
    <property type="term" value="F:flavin adenine dinucleotide binding"/>
    <property type="evidence" value="ECO:0007669"/>
    <property type="project" value="InterPro"/>
</dbReference>
<dbReference type="GO" id="GO:0008203">
    <property type="term" value="P:cholesterol metabolic process"/>
    <property type="evidence" value="ECO:0007669"/>
    <property type="project" value="UniProtKB-KW"/>
</dbReference>
<feature type="compositionally biased region" description="Basic and acidic residues" evidence="16">
    <location>
        <begin position="763"/>
        <end position="772"/>
    </location>
</feature>
<accession>A0AAN6VT84</accession>
<dbReference type="EC" id="5.3.3.1" evidence="11"/>
<evidence type="ECO:0000256" key="15">
    <source>
        <dbReference type="ARBA" id="ARBA00049778"/>
    </source>
</evidence>
<feature type="region of interest" description="Disordered" evidence="16">
    <location>
        <begin position="108"/>
        <end position="148"/>
    </location>
</feature>
<feature type="compositionally biased region" description="Polar residues" evidence="16">
    <location>
        <begin position="71"/>
        <end position="89"/>
    </location>
</feature>
<evidence type="ECO:0000256" key="9">
    <source>
        <dbReference type="ARBA" id="ARBA00023221"/>
    </source>
</evidence>
<dbReference type="GO" id="GO:0016995">
    <property type="term" value="F:cholesterol oxidase activity"/>
    <property type="evidence" value="ECO:0007669"/>
    <property type="project" value="UniProtKB-EC"/>
</dbReference>
<keyword evidence="3" id="KW-0153">Cholesterol metabolism</keyword>
<evidence type="ECO:0000256" key="13">
    <source>
        <dbReference type="ARBA" id="ARBA00049723"/>
    </source>
</evidence>
<evidence type="ECO:0000256" key="3">
    <source>
        <dbReference type="ARBA" id="ARBA00022548"/>
    </source>
</evidence>
<dbReference type="Gene3D" id="3.50.50.60">
    <property type="entry name" value="FAD/NAD(P)-binding domain"/>
    <property type="match status" value="3"/>
</dbReference>
<evidence type="ECO:0000256" key="12">
    <source>
        <dbReference type="ARBA" id="ARBA00049645"/>
    </source>
</evidence>
<protein>
    <recommendedName>
        <fullName evidence="14">Cholesterol oxidase</fullName>
        <ecNumber evidence="13">1.1.3.6</ecNumber>
        <ecNumber evidence="11">5.3.3.1</ecNumber>
    </recommendedName>
    <alternativeName>
        <fullName evidence="15">Cholesterol isomerase</fullName>
    </alternativeName>
</protein>
<evidence type="ECO:0000256" key="4">
    <source>
        <dbReference type="ARBA" id="ARBA00022630"/>
    </source>
</evidence>
<reference evidence="19" key="1">
    <citation type="journal article" date="2023" name="Mol. Phylogenet. Evol.">
        <title>Genome-scale phylogeny and comparative genomics of the fungal order Sordariales.</title>
        <authorList>
            <person name="Hensen N."/>
            <person name="Bonometti L."/>
            <person name="Westerberg I."/>
            <person name="Brannstrom I.O."/>
            <person name="Guillou S."/>
            <person name="Cros-Aarteil S."/>
            <person name="Calhoun S."/>
            <person name="Haridas S."/>
            <person name="Kuo A."/>
            <person name="Mondo S."/>
            <person name="Pangilinan J."/>
            <person name="Riley R."/>
            <person name="LaButti K."/>
            <person name="Andreopoulos B."/>
            <person name="Lipzen A."/>
            <person name="Chen C."/>
            <person name="Yan M."/>
            <person name="Daum C."/>
            <person name="Ng V."/>
            <person name="Clum A."/>
            <person name="Steindorff A."/>
            <person name="Ohm R.A."/>
            <person name="Martin F."/>
            <person name="Silar P."/>
            <person name="Natvig D.O."/>
            <person name="Lalanne C."/>
            <person name="Gautier V."/>
            <person name="Ament-Velasquez S.L."/>
            <person name="Kruys A."/>
            <person name="Hutchinson M.I."/>
            <person name="Powell A.J."/>
            <person name="Barry K."/>
            <person name="Miller A.N."/>
            <person name="Grigoriev I.V."/>
            <person name="Debuchy R."/>
            <person name="Gladieux P."/>
            <person name="Hiltunen Thoren M."/>
            <person name="Johannesson H."/>
        </authorList>
    </citation>
    <scope>NUCLEOTIDE SEQUENCE</scope>
    <source>
        <strain evidence="19">CBS 538.74</strain>
    </source>
</reference>
<evidence type="ECO:0000256" key="7">
    <source>
        <dbReference type="ARBA" id="ARBA00023098"/>
    </source>
</evidence>
<keyword evidence="10" id="KW-0413">Isomerase</keyword>
<keyword evidence="9" id="KW-0753">Steroid metabolism</keyword>
<organism evidence="19 20">
    <name type="scientific">Chaetomidium leptoderma</name>
    <dbReference type="NCBI Taxonomy" id="669021"/>
    <lineage>
        <taxon>Eukaryota</taxon>
        <taxon>Fungi</taxon>
        <taxon>Dikarya</taxon>
        <taxon>Ascomycota</taxon>
        <taxon>Pezizomycotina</taxon>
        <taxon>Sordariomycetes</taxon>
        <taxon>Sordariomycetidae</taxon>
        <taxon>Sordariales</taxon>
        <taxon>Chaetomiaceae</taxon>
        <taxon>Chaetomidium</taxon>
    </lineage>
</organism>
<comment type="cofactor">
    <cofactor evidence="1">
        <name>FAD</name>
        <dbReference type="ChEBI" id="CHEBI:57692"/>
    </cofactor>
</comment>
<evidence type="ECO:0000256" key="16">
    <source>
        <dbReference type="SAM" id="MobiDB-lite"/>
    </source>
</evidence>
<evidence type="ECO:0000259" key="18">
    <source>
        <dbReference type="Pfam" id="PF05199"/>
    </source>
</evidence>
<feature type="domain" description="Glucose-methanol-choline oxidoreductase N-terminal" evidence="17">
    <location>
        <begin position="251"/>
        <end position="480"/>
    </location>
</feature>
<evidence type="ECO:0000313" key="19">
    <source>
        <dbReference type="EMBL" id="KAK4157214.1"/>
    </source>
</evidence>
<keyword evidence="7" id="KW-0443">Lipid metabolism</keyword>
<dbReference type="SUPFAM" id="SSF51905">
    <property type="entry name" value="FAD/NAD(P)-binding domain"/>
    <property type="match status" value="1"/>
</dbReference>
<dbReference type="SUPFAM" id="SSF53474">
    <property type="entry name" value="alpha/beta-Hydrolases"/>
    <property type="match status" value="1"/>
</dbReference>
<keyword evidence="4" id="KW-0285">Flavoprotein</keyword>
<keyword evidence="8" id="KW-1207">Sterol metabolism</keyword>
<evidence type="ECO:0000256" key="5">
    <source>
        <dbReference type="ARBA" id="ARBA00022827"/>
    </source>
</evidence>
<dbReference type="InterPro" id="IPR036188">
    <property type="entry name" value="FAD/NAD-bd_sf"/>
</dbReference>
<dbReference type="InterPro" id="IPR007867">
    <property type="entry name" value="GMC_OxRtase_C"/>
</dbReference>
<comment type="caution">
    <text evidence="19">The sequence shown here is derived from an EMBL/GenBank/DDBJ whole genome shotgun (WGS) entry which is preliminary data.</text>
</comment>
<evidence type="ECO:0000256" key="14">
    <source>
        <dbReference type="ARBA" id="ARBA00049744"/>
    </source>
</evidence>
<feature type="compositionally biased region" description="Polar residues" evidence="16">
    <location>
        <begin position="1"/>
        <end position="17"/>
    </location>
</feature>
<evidence type="ECO:0000256" key="11">
    <source>
        <dbReference type="ARBA" id="ARBA00038856"/>
    </source>
</evidence>
<proteinExistence type="inferred from homology"/>
<evidence type="ECO:0000256" key="8">
    <source>
        <dbReference type="ARBA" id="ARBA00023166"/>
    </source>
</evidence>
<feature type="region of interest" description="Disordered" evidence="16">
    <location>
        <begin position="1"/>
        <end position="94"/>
    </location>
</feature>
<comment type="similarity">
    <text evidence="2">Belongs to the GMC oxidoreductase family.</text>
</comment>
<dbReference type="InterPro" id="IPR029058">
    <property type="entry name" value="AB_hydrolase_fold"/>
</dbReference>
<dbReference type="Gene3D" id="3.30.410.10">
    <property type="entry name" value="Cholesterol Oxidase, domain 2"/>
    <property type="match status" value="1"/>
</dbReference>
<dbReference type="Pfam" id="PF00732">
    <property type="entry name" value="GMC_oxred_N"/>
    <property type="match status" value="1"/>
</dbReference>
<evidence type="ECO:0000256" key="6">
    <source>
        <dbReference type="ARBA" id="ARBA00023002"/>
    </source>
</evidence>